<evidence type="ECO:0000313" key="5">
    <source>
        <dbReference type="Proteomes" id="UP001291912"/>
    </source>
</evidence>
<keyword evidence="1" id="KW-0547">Nucleotide-binding</keyword>
<dbReference type="Proteomes" id="UP001291912">
    <property type="component" value="Unassembled WGS sequence"/>
</dbReference>
<reference evidence="4 5" key="1">
    <citation type="submission" date="2023-10" db="EMBL/GenBank/DDBJ databases">
        <title>Microbacterium xanthum sp. nov., isolated from seaweed.</title>
        <authorList>
            <person name="Lee S.D."/>
        </authorList>
    </citation>
    <scope>NUCLEOTIDE SEQUENCE [LARGE SCALE GENOMIC DNA]</scope>
    <source>
        <strain evidence="4 5">KCTC 19124</strain>
    </source>
</reference>
<dbReference type="Gene3D" id="3.40.50.300">
    <property type="entry name" value="P-loop containing nucleotide triphosphate hydrolases"/>
    <property type="match status" value="1"/>
</dbReference>
<evidence type="ECO:0000259" key="3">
    <source>
        <dbReference type="PROSITE" id="PS50893"/>
    </source>
</evidence>
<dbReference type="PANTHER" id="PTHR43790">
    <property type="entry name" value="CARBOHYDRATE TRANSPORT ATP-BINDING PROTEIN MG119-RELATED"/>
    <property type="match status" value="1"/>
</dbReference>
<protein>
    <submittedName>
        <fullName evidence="4">ATP-binding cassette domain-containing protein</fullName>
    </submittedName>
</protein>
<proteinExistence type="predicted"/>
<organism evidence="4 5">
    <name type="scientific">Microbacterium aquimaris</name>
    <dbReference type="NCBI Taxonomy" id="459816"/>
    <lineage>
        <taxon>Bacteria</taxon>
        <taxon>Bacillati</taxon>
        <taxon>Actinomycetota</taxon>
        <taxon>Actinomycetes</taxon>
        <taxon>Micrococcales</taxon>
        <taxon>Microbacteriaceae</taxon>
        <taxon>Microbacterium</taxon>
    </lineage>
</organism>
<accession>A0ABU5N2G3</accession>
<keyword evidence="5" id="KW-1185">Reference proteome</keyword>
<evidence type="ECO:0000313" key="4">
    <source>
        <dbReference type="EMBL" id="MDZ8160275.1"/>
    </source>
</evidence>
<dbReference type="EMBL" id="JAWJYN010000001">
    <property type="protein sequence ID" value="MDZ8160275.1"/>
    <property type="molecule type" value="Genomic_DNA"/>
</dbReference>
<dbReference type="Pfam" id="PF00005">
    <property type="entry name" value="ABC_tran"/>
    <property type="match status" value="1"/>
</dbReference>
<dbReference type="InterPro" id="IPR050107">
    <property type="entry name" value="ABC_carbohydrate_import_ATPase"/>
</dbReference>
<keyword evidence="2 4" id="KW-0067">ATP-binding</keyword>
<dbReference type="InterPro" id="IPR003439">
    <property type="entry name" value="ABC_transporter-like_ATP-bd"/>
</dbReference>
<evidence type="ECO:0000256" key="2">
    <source>
        <dbReference type="ARBA" id="ARBA00022840"/>
    </source>
</evidence>
<evidence type="ECO:0000256" key="1">
    <source>
        <dbReference type="ARBA" id="ARBA00022741"/>
    </source>
</evidence>
<dbReference type="GO" id="GO:0005524">
    <property type="term" value="F:ATP binding"/>
    <property type="evidence" value="ECO:0007669"/>
    <property type="project" value="UniProtKB-KW"/>
</dbReference>
<comment type="caution">
    <text evidence="4">The sequence shown here is derived from an EMBL/GenBank/DDBJ whole genome shotgun (WGS) entry which is preliminary data.</text>
</comment>
<dbReference type="PANTHER" id="PTHR43790:SF8">
    <property type="entry name" value="SUGAR ABC TRANSPORTER ATP-BINDING PROTEIN"/>
    <property type="match status" value="1"/>
</dbReference>
<gene>
    <name evidence="4" type="ORF">R2Q92_00380</name>
</gene>
<dbReference type="RefSeq" id="WP_194423023.1">
    <property type="nucleotide sequence ID" value="NZ_BAAAPT010000001.1"/>
</dbReference>
<dbReference type="InterPro" id="IPR027417">
    <property type="entry name" value="P-loop_NTPase"/>
</dbReference>
<dbReference type="InterPro" id="IPR003593">
    <property type="entry name" value="AAA+_ATPase"/>
</dbReference>
<dbReference type="SUPFAM" id="SSF52540">
    <property type="entry name" value="P-loop containing nucleoside triphosphate hydrolases"/>
    <property type="match status" value="1"/>
</dbReference>
<name>A0ABU5N2G3_9MICO</name>
<dbReference type="SMART" id="SM00382">
    <property type="entry name" value="AAA"/>
    <property type="match status" value="1"/>
</dbReference>
<sequence length="256" mass="26179">MTAVVSLAGVSKSFGAAHALVDIDLDIHAGEVVAVVGDNGAGKSTLMGIASGATAPTSGVVRVDGAAVRFGSPADARRHGIAASPQALALCGNLDVVENLYLGHEEVRAGLLDEVEMERGARVVLDSLAARIPDVRVPVHALSGGQRRSVAIARTLLGDPRVVLLDEPTNALGVRQTAQILTLIGRLRSRGHAVVLASHSITDVLAVSDRVIVLRLGRLVGEYDAAQTTAEELLGAITGATAPMGHAAPDGGGWRG</sequence>
<dbReference type="PROSITE" id="PS50893">
    <property type="entry name" value="ABC_TRANSPORTER_2"/>
    <property type="match status" value="1"/>
</dbReference>
<feature type="domain" description="ABC transporter" evidence="3">
    <location>
        <begin position="5"/>
        <end position="241"/>
    </location>
</feature>
<dbReference type="CDD" id="cd03216">
    <property type="entry name" value="ABC_Carb_Monos_I"/>
    <property type="match status" value="1"/>
</dbReference>